<accession>A0ABX7M8E0</accession>
<keyword evidence="2" id="KW-1185">Reference proteome</keyword>
<reference evidence="1 2" key="1">
    <citation type="submission" date="2021-02" db="EMBL/GenBank/DDBJ databases">
        <title>Niveibacterium changnyeongensis HC41.</title>
        <authorList>
            <person name="Kang M."/>
        </authorList>
    </citation>
    <scope>NUCLEOTIDE SEQUENCE [LARGE SCALE GENOMIC DNA]</scope>
    <source>
        <strain evidence="1 2">HC41</strain>
    </source>
</reference>
<sequence>MLAAPGIAGAAACEPFLDVLDAARETVVLSLSRCDVRPAAAWPDPWQASAWRLSASARERWRKALAGDDLHSDLLAARLRARPADPQQLPGPLLLRISARLLAPAAWRWDAERGELAFAPHPSEAQACGGPGGLMIWDHTVDTAPASVVNAKVWRVERPGLMHALPDNCVDRWSVDLPASVDQHGLIRIPPDTLDGSLVNVRAQVGGREVKGSLRVFDAHRHPLAGRWHQVAELACDGRELSPGEPVQELIFDAGGEFSVTRQPFEAYKDYWGRYRHDPERGTITFTAEGGNRIPEGLRLQGTAVLQGRTLTLEQVQLWPAPSTDARCGMRFER</sequence>
<dbReference type="RefSeq" id="WP_206254508.1">
    <property type="nucleotide sequence ID" value="NZ_CP071060.1"/>
</dbReference>
<protein>
    <submittedName>
        <fullName evidence="1">Uncharacterized protein</fullName>
    </submittedName>
</protein>
<evidence type="ECO:0000313" key="2">
    <source>
        <dbReference type="Proteomes" id="UP000663570"/>
    </source>
</evidence>
<name>A0ABX7M8E0_9RHOO</name>
<evidence type="ECO:0000313" key="1">
    <source>
        <dbReference type="EMBL" id="QSI76924.1"/>
    </source>
</evidence>
<dbReference type="Proteomes" id="UP000663570">
    <property type="component" value="Chromosome"/>
</dbReference>
<dbReference type="EMBL" id="CP071060">
    <property type="protein sequence ID" value="QSI76924.1"/>
    <property type="molecule type" value="Genomic_DNA"/>
</dbReference>
<organism evidence="1 2">
    <name type="scientific">Niveibacterium microcysteis</name>
    <dbReference type="NCBI Taxonomy" id="2811415"/>
    <lineage>
        <taxon>Bacteria</taxon>
        <taxon>Pseudomonadati</taxon>
        <taxon>Pseudomonadota</taxon>
        <taxon>Betaproteobacteria</taxon>
        <taxon>Rhodocyclales</taxon>
        <taxon>Rhodocyclaceae</taxon>
        <taxon>Niveibacterium</taxon>
    </lineage>
</organism>
<proteinExistence type="predicted"/>
<gene>
    <name evidence="1" type="ORF">JY500_21165</name>
</gene>